<dbReference type="SMART" id="SM00530">
    <property type="entry name" value="HTH_XRE"/>
    <property type="match status" value="1"/>
</dbReference>
<sequence length="284" mass="31289">MARERSGPNFAHVVLATRLRILRKAAGLSPQQAADALGAHGDTVRRIEQAKTSLDAGQVHTLLTAYGAGAEEIEDFLGKLSAASLPGWWHPWRAVMDTWQRDLMSVESAARIIRIWEPALVPALLRTPAYARALDEALRPDLAPAEMEQRTELLMARQERLRAQRTRIWALMSASALHTRVGGEEVMAEQRKVLRAEAERPGLTLQIHPLTGPPHALTGIPALTLYRVESPEIPDRMVREAGPVGTADVWDTDTAATTVTNYRLLMDSSSTRAPHPDTSKEALE</sequence>
<protein>
    <submittedName>
        <fullName evidence="2">Helix-turn-helix transcriptional regulator</fullName>
    </submittedName>
</protein>
<organism evidence="2 3">
    <name type="scientific">Streptomyces albiaxialis</name>
    <dbReference type="NCBI Taxonomy" id="329523"/>
    <lineage>
        <taxon>Bacteria</taxon>
        <taxon>Bacillati</taxon>
        <taxon>Actinomycetota</taxon>
        <taxon>Actinomycetes</taxon>
        <taxon>Kitasatosporales</taxon>
        <taxon>Streptomycetaceae</taxon>
        <taxon>Streptomyces</taxon>
    </lineage>
</organism>
<name>A0ABP5ILY1_9ACTN</name>
<accession>A0ABP5ILY1</accession>
<dbReference type="Pfam" id="PF19054">
    <property type="entry name" value="DUF5753"/>
    <property type="match status" value="1"/>
</dbReference>
<dbReference type="Gene3D" id="1.10.260.40">
    <property type="entry name" value="lambda repressor-like DNA-binding domains"/>
    <property type="match status" value="1"/>
</dbReference>
<reference evidence="3" key="1">
    <citation type="journal article" date="2019" name="Int. J. Syst. Evol. Microbiol.">
        <title>The Global Catalogue of Microorganisms (GCM) 10K type strain sequencing project: providing services to taxonomists for standard genome sequencing and annotation.</title>
        <authorList>
            <consortium name="The Broad Institute Genomics Platform"/>
            <consortium name="The Broad Institute Genome Sequencing Center for Infectious Disease"/>
            <person name="Wu L."/>
            <person name="Ma J."/>
        </authorList>
    </citation>
    <scope>NUCLEOTIDE SEQUENCE [LARGE SCALE GENOMIC DNA]</scope>
    <source>
        <strain evidence="3">JCM 15478</strain>
    </source>
</reference>
<dbReference type="InterPro" id="IPR043917">
    <property type="entry name" value="DUF5753"/>
</dbReference>
<comment type="caution">
    <text evidence="2">The sequence shown here is derived from an EMBL/GenBank/DDBJ whole genome shotgun (WGS) entry which is preliminary data.</text>
</comment>
<evidence type="ECO:0000259" key="1">
    <source>
        <dbReference type="PROSITE" id="PS50943"/>
    </source>
</evidence>
<dbReference type="CDD" id="cd00093">
    <property type="entry name" value="HTH_XRE"/>
    <property type="match status" value="1"/>
</dbReference>
<feature type="domain" description="HTH cro/C1-type" evidence="1">
    <location>
        <begin position="19"/>
        <end position="73"/>
    </location>
</feature>
<gene>
    <name evidence="2" type="ORF">GCM10009801_74990</name>
</gene>
<dbReference type="InterPro" id="IPR001387">
    <property type="entry name" value="Cro/C1-type_HTH"/>
</dbReference>
<keyword evidence="3" id="KW-1185">Reference proteome</keyword>
<dbReference type="PROSITE" id="PS50943">
    <property type="entry name" value="HTH_CROC1"/>
    <property type="match status" value="1"/>
</dbReference>
<evidence type="ECO:0000313" key="2">
    <source>
        <dbReference type="EMBL" id="GAA2101622.1"/>
    </source>
</evidence>
<dbReference type="Pfam" id="PF13560">
    <property type="entry name" value="HTH_31"/>
    <property type="match status" value="1"/>
</dbReference>
<dbReference type="InterPro" id="IPR010982">
    <property type="entry name" value="Lambda_DNA-bd_dom_sf"/>
</dbReference>
<dbReference type="SUPFAM" id="SSF47413">
    <property type="entry name" value="lambda repressor-like DNA-binding domains"/>
    <property type="match status" value="1"/>
</dbReference>
<proteinExistence type="predicted"/>
<dbReference type="RefSeq" id="WP_344534879.1">
    <property type="nucleotide sequence ID" value="NZ_BAAAPE010000028.1"/>
</dbReference>
<evidence type="ECO:0000313" key="3">
    <source>
        <dbReference type="Proteomes" id="UP001500016"/>
    </source>
</evidence>
<dbReference type="EMBL" id="BAAAPE010000028">
    <property type="protein sequence ID" value="GAA2101622.1"/>
    <property type="molecule type" value="Genomic_DNA"/>
</dbReference>
<dbReference type="Proteomes" id="UP001500016">
    <property type="component" value="Unassembled WGS sequence"/>
</dbReference>